<proteinExistence type="inferred from homology"/>
<name>A0A7G5IGJ7_9SPHN</name>
<dbReference type="KEGG" id="sand:H3309_14285"/>
<gene>
    <name evidence="3" type="ORF">H3309_14285</name>
</gene>
<dbReference type="InterPro" id="IPR035093">
    <property type="entry name" value="RelE/ParE_toxin_dom_sf"/>
</dbReference>
<keyword evidence="4" id="KW-1185">Reference proteome</keyword>
<dbReference type="AlphaFoldDB" id="A0A7G5IGJ7"/>
<evidence type="ECO:0000256" key="1">
    <source>
        <dbReference type="ARBA" id="ARBA00006226"/>
    </source>
</evidence>
<evidence type="ECO:0000313" key="3">
    <source>
        <dbReference type="EMBL" id="QMW22489.1"/>
    </source>
</evidence>
<dbReference type="InterPro" id="IPR007712">
    <property type="entry name" value="RelE/ParE_toxin"/>
</dbReference>
<dbReference type="RefSeq" id="WP_182295433.1">
    <property type="nucleotide sequence ID" value="NZ_CP059851.1"/>
</dbReference>
<dbReference type="Gene3D" id="3.30.2310.20">
    <property type="entry name" value="RelE-like"/>
    <property type="match status" value="1"/>
</dbReference>
<evidence type="ECO:0000256" key="2">
    <source>
        <dbReference type="ARBA" id="ARBA00022649"/>
    </source>
</evidence>
<reference evidence="3 4" key="1">
    <citation type="submission" date="2020-07" db="EMBL/GenBank/DDBJ databases">
        <title>Complete genome sequence for Sandaracinobacter sp. M6.</title>
        <authorList>
            <person name="Tang Y."/>
            <person name="Liu Q."/>
            <person name="Guo Z."/>
            <person name="Lei P."/>
            <person name="Huang B."/>
        </authorList>
    </citation>
    <scope>NUCLEOTIDE SEQUENCE [LARGE SCALE GENOMIC DNA]</scope>
    <source>
        <strain evidence="3 4">M6</strain>
    </source>
</reference>
<dbReference type="Proteomes" id="UP000515292">
    <property type="component" value="Chromosome"/>
</dbReference>
<accession>A0A7G5IGJ7</accession>
<comment type="similarity">
    <text evidence="1">Belongs to the RelE toxin family.</text>
</comment>
<dbReference type="Pfam" id="PF05016">
    <property type="entry name" value="ParE_toxin"/>
    <property type="match status" value="1"/>
</dbReference>
<dbReference type="SUPFAM" id="SSF143011">
    <property type="entry name" value="RelE-like"/>
    <property type="match status" value="1"/>
</dbReference>
<keyword evidence="2" id="KW-1277">Toxin-antitoxin system</keyword>
<protein>
    <submittedName>
        <fullName evidence="3">Type II toxin-antitoxin system RelE/ParE family toxin</fullName>
    </submittedName>
</protein>
<dbReference type="InterPro" id="IPR051803">
    <property type="entry name" value="TA_system_RelE-like_toxin"/>
</dbReference>
<sequence>MRHEVRLTAGAKADLRAIRDWMASVRDEEDADRLIETLGALAERLAEFPERGAFPPELLTLGIRRYRQLLHHPYRLIYRVEGQVVFVVLIADGRRDMRTLLSRRLLTG</sequence>
<organism evidence="3 4">
    <name type="scientific">Sandaracinobacteroides saxicola</name>
    <dbReference type="NCBI Taxonomy" id="2759707"/>
    <lineage>
        <taxon>Bacteria</taxon>
        <taxon>Pseudomonadati</taxon>
        <taxon>Pseudomonadota</taxon>
        <taxon>Alphaproteobacteria</taxon>
        <taxon>Sphingomonadales</taxon>
        <taxon>Sphingosinicellaceae</taxon>
        <taxon>Sandaracinobacteroides</taxon>
    </lineage>
</organism>
<dbReference type="EMBL" id="CP059851">
    <property type="protein sequence ID" value="QMW22489.1"/>
    <property type="molecule type" value="Genomic_DNA"/>
</dbReference>
<evidence type="ECO:0000313" key="4">
    <source>
        <dbReference type="Proteomes" id="UP000515292"/>
    </source>
</evidence>
<dbReference type="PANTHER" id="PTHR33755">
    <property type="entry name" value="TOXIN PARE1-RELATED"/>
    <property type="match status" value="1"/>
</dbReference>